<protein>
    <submittedName>
        <fullName evidence="1">Uncharacterized protein</fullName>
    </submittedName>
</protein>
<name>A0A3P6DR74_BRAOL</name>
<dbReference type="EMBL" id="LR031874">
    <property type="protein sequence ID" value="VDD24585.1"/>
    <property type="molecule type" value="Genomic_DNA"/>
</dbReference>
<accession>A0A3P6DR74</accession>
<gene>
    <name evidence="1" type="ORF">BOLC2T10236H</name>
</gene>
<organism evidence="1">
    <name type="scientific">Brassica oleracea</name>
    <name type="common">Wild cabbage</name>
    <dbReference type="NCBI Taxonomy" id="3712"/>
    <lineage>
        <taxon>Eukaryota</taxon>
        <taxon>Viridiplantae</taxon>
        <taxon>Streptophyta</taxon>
        <taxon>Embryophyta</taxon>
        <taxon>Tracheophyta</taxon>
        <taxon>Spermatophyta</taxon>
        <taxon>Magnoliopsida</taxon>
        <taxon>eudicotyledons</taxon>
        <taxon>Gunneridae</taxon>
        <taxon>Pentapetalae</taxon>
        <taxon>rosids</taxon>
        <taxon>malvids</taxon>
        <taxon>Brassicales</taxon>
        <taxon>Brassicaceae</taxon>
        <taxon>Brassiceae</taxon>
        <taxon>Brassica</taxon>
    </lineage>
</organism>
<evidence type="ECO:0000313" key="1">
    <source>
        <dbReference type="EMBL" id="VDD24585.1"/>
    </source>
</evidence>
<reference evidence="1" key="1">
    <citation type="submission" date="2018-11" db="EMBL/GenBank/DDBJ databases">
        <authorList>
            <consortium name="Genoscope - CEA"/>
            <person name="William W."/>
        </authorList>
    </citation>
    <scope>NUCLEOTIDE SEQUENCE</scope>
</reference>
<sequence>MLNVETQGIKVNEPTTEAFHSSDAEVWAIVPERNH</sequence>
<dbReference type="AlphaFoldDB" id="A0A3P6DR74"/>
<proteinExistence type="predicted"/>